<evidence type="ECO:0000313" key="9">
    <source>
        <dbReference type="Proteomes" id="UP000234790"/>
    </source>
</evidence>
<organism evidence="8 9">
    <name type="scientific">Spiroplasma monobiae MQ-1</name>
    <dbReference type="NCBI Taxonomy" id="1336748"/>
    <lineage>
        <taxon>Bacteria</taxon>
        <taxon>Bacillati</taxon>
        <taxon>Mycoplasmatota</taxon>
        <taxon>Mollicutes</taxon>
        <taxon>Entomoplasmatales</taxon>
        <taxon>Spiroplasmataceae</taxon>
        <taxon>Spiroplasma</taxon>
    </lineage>
</organism>
<protein>
    <recommendedName>
        <fullName evidence="7">ABC3 transporter permease C-terminal domain-containing protein</fullName>
    </recommendedName>
</protein>
<gene>
    <name evidence="8" type="ORF">SMONO_v1c03140</name>
</gene>
<evidence type="ECO:0000256" key="4">
    <source>
        <dbReference type="ARBA" id="ARBA00022989"/>
    </source>
</evidence>
<feature type="transmembrane region" description="Helical" evidence="6">
    <location>
        <begin position="1648"/>
        <end position="1681"/>
    </location>
</feature>
<evidence type="ECO:0000256" key="3">
    <source>
        <dbReference type="ARBA" id="ARBA00022692"/>
    </source>
</evidence>
<evidence type="ECO:0000256" key="6">
    <source>
        <dbReference type="SAM" id="Phobius"/>
    </source>
</evidence>
<evidence type="ECO:0000256" key="2">
    <source>
        <dbReference type="ARBA" id="ARBA00022475"/>
    </source>
</evidence>
<proteinExistence type="predicted"/>
<feature type="transmembrane region" description="Helical" evidence="6">
    <location>
        <begin position="727"/>
        <end position="749"/>
    </location>
</feature>
<feature type="transmembrane region" description="Helical" evidence="6">
    <location>
        <begin position="848"/>
        <end position="871"/>
    </location>
</feature>
<dbReference type="GO" id="GO:0005886">
    <property type="term" value="C:plasma membrane"/>
    <property type="evidence" value="ECO:0007669"/>
    <property type="project" value="UniProtKB-SubCell"/>
</dbReference>
<accession>A0A2K9LU27</accession>
<sequence length="1730" mass="198375">MKKSIFLYLKQGIKGVLKFKIQFIVIVILSFLATFILSVSLSVTKRINEDYNNAMSKMNPFSYVDSKTIGTNTSEELGLNIIAPMDILNNEFLYVKDSNDPNNENKNKAIDINYNISSFENPKYSETFLTRTFEDAAVEEKFLNTLENPAYWFSIFDYKYDATKDVVSWDPFFHINWYANVTTYQILDSSQPAPASASFKDFYLFTIEKLKEEYLKDLFDEDTPNYLKNTLFFELKDKKIISMNNFEGKIQDNSDNDIYNRYLYFALETFIRQLLRSTTEYPAYWINEVISTMNGEKDREILISEFNKKESEIGFQFLCYSDDCGSFQTSEENSKAFASTIFTWIFGRSPKISGYENDNLNSEFIVSNNNGPWDNSFNYFEPEGNYLNSRNEVFKKGMRGSFTQLVISGNQKSVDKTFNTKYLRHFENSSVDNILGHNADMSDLDNYKKYRYEEINFIRGYFLKQEILADAFDFDYEARAEVEFTDNISEVTYRIVDIETDWKDKITLYEGNMPRTKNEILINNQFAKANNYKIGENIKIGGNNFVISGFATEPLTYYPMGNTMNPLPNSKKSAIVYANKQNLDQIITNDLSKTATKTMYSLLTFKGNNKKDMQYSIDNFRAYSFSNISEVYDSYSFITSETPNLIENRLIDNYKNFDSSTLKLNWTMAPKIISIFKIFVYIFCVLIFVITITATIIAVKKTVELNSGEIGILKAMGAKSWEISSSYLAYGFVVAIFIAPFAWILGSIIQEYMAKIFLQFVGGTTNLVYFSPLALTISILIFGLLLCIISFLTAYNLIRRPTLEIINKVNNIKRIEWMDNTKNWIVRKRSFSWRFSLELAISGFSKTILSALTVFFAGFLVSFGLTIPGMVQNVVGSYYKNVYYSNSFANREVMGNAPLSKTSLSATKPIDDYENNLFDSKSIFGEGINMISKNITDFAPSPDSSAIPQILLSKSNEELTAKWIYETITDDSTISTKSNYSEQNSLISIISSLLGNNISQLVGKGVSIADIQKIIEWVIHSESEEFKNDIDSRVKKIDEISGLLTNGLPTLLTNFIKGSSTTDGEWKEQIVNIIISQTPAYLKQYVTRSENRLNNFEFGWQINKYIPGVDSFYTKLNLSTKNKLSTEITGVQKTQSAYKINEANLEKTFMSDYQALQLKMLLNGENPDKIDLESIKGFYDEKNHEILVPVISNQQAEFDLENNWSKLDNPTINKSRLVLRNGNVNIPNEAWMYDDGDWLKNENKLKNDENHGYIEMTDLSASKFTYAPVFEKTGFNLINVEENHLMDNSYGFYNLTSNPTIDGEELNLEVRPYYSYDNVTMFFPAFYKEDFEKLMNKGNRDTSKWFKDGSDVKGFVPETTKKAWSKIDKSFENTEWFAIKPYSYYYDQSGSYRRESQNLSGEPIESITNGFENFYSRTLRDNDGPITFGNSNMNWKNENVNKISFHKSGSIEVYGSSIILADQNIINLLSGYGISKYVPFNLKYEDSLGEGYSYKGVDINTYNYLDPINYYKDEAKNNSKELVFGKNDFERSIRPSSWYTGMYSNAEEPYFITTQASFSRDKISGTDTINGSNYGASALQLESTKLLSQQKTLIFQLSAIVLILSSIAISLLIIVMILTITLINDLYVNQYRRFMVVMKSIGYSNWNIIKYTFGTMTVLSTIFYGLGVMLNFFVILILFNIISKNLGSIPFGFAWWTPILAIILVMGSFVISIAITTREVRKVAPSLLMR</sequence>
<name>A0A2K9LU27_SPISQ</name>
<keyword evidence="3 6" id="KW-0812">Transmembrane</keyword>
<feature type="domain" description="ABC3 transporter permease C-terminal" evidence="7">
    <location>
        <begin position="682"/>
        <end position="800"/>
    </location>
</feature>
<comment type="subcellular location">
    <subcellularLocation>
        <location evidence="1">Cell membrane</location>
        <topology evidence="1">Multi-pass membrane protein</topology>
    </subcellularLocation>
</comment>
<dbReference type="PANTHER" id="PTHR30287">
    <property type="entry name" value="MEMBRANE COMPONENT OF PREDICTED ABC SUPERFAMILY METABOLITE UPTAKE TRANSPORTER"/>
    <property type="match status" value="1"/>
</dbReference>
<dbReference type="InterPro" id="IPR003838">
    <property type="entry name" value="ABC3_permease_C"/>
</dbReference>
<feature type="transmembrane region" description="Helical" evidence="6">
    <location>
        <begin position="21"/>
        <end position="43"/>
    </location>
</feature>
<keyword evidence="5 6" id="KW-0472">Membrane</keyword>
<keyword evidence="4 6" id="KW-1133">Transmembrane helix</keyword>
<keyword evidence="2" id="KW-1003">Cell membrane</keyword>
<dbReference type="PANTHER" id="PTHR30287:SF1">
    <property type="entry name" value="INNER MEMBRANE PROTEIN"/>
    <property type="match status" value="1"/>
</dbReference>
<dbReference type="KEGG" id="smoo:SMONO_v1c03140"/>
<reference evidence="8 9" key="1">
    <citation type="submission" date="2017-12" db="EMBL/GenBank/DDBJ databases">
        <title>Complete genome sequence of Spiroplasma monobiae MQ-1 (ATCC 33825).</title>
        <authorList>
            <person name="Tsai Y.-M."/>
            <person name="Lo W.-S."/>
            <person name="Wu P.-S."/>
            <person name="Cho S.-T."/>
            <person name="Kuo C.-H."/>
        </authorList>
    </citation>
    <scope>NUCLEOTIDE SEQUENCE [LARGE SCALE GENOMIC DNA]</scope>
    <source>
        <strain evidence="8 9">MQ-1</strain>
    </source>
</reference>
<feature type="domain" description="ABC3 transporter permease C-terminal" evidence="7">
    <location>
        <begin position="1607"/>
        <end position="1724"/>
    </location>
</feature>
<feature type="transmembrane region" description="Helical" evidence="6">
    <location>
        <begin position="769"/>
        <end position="798"/>
    </location>
</feature>
<feature type="transmembrane region" description="Helical" evidence="6">
    <location>
        <begin position="1594"/>
        <end position="1627"/>
    </location>
</feature>
<evidence type="ECO:0000256" key="1">
    <source>
        <dbReference type="ARBA" id="ARBA00004651"/>
    </source>
</evidence>
<dbReference type="Proteomes" id="UP000234790">
    <property type="component" value="Chromosome"/>
</dbReference>
<evidence type="ECO:0000313" key="8">
    <source>
        <dbReference type="EMBL" id="AUM62563.1"/>
    </source>
</evidence>
<dbReference type="InterPro" id="IPR038766">
    <property type="entry name" value="Membrane_comp_ABC_pdt"/>
</dbReference>
<feature type="transmembrane region" description="Helical" evidence="6">
    <location>
        <begin position="1693"/>
        <end position="1715"/>
    </location>
</feature>
<feature type="transmembrane region" description="Helical" evidence="6">
    <location>
        <begin position="678"/>
        <end position="699"/>
    </location>
</feature>
<dbReference type="EMBL" id="CP025543">
    <property type="protein sequence ID" value="AUM62563.1"/>
    <property type="molecule type" value="Genomic_DNA"/>
</dbReference>
<dbReference type="Pfam" id="PF02687">
    <property type="entry name" value="FtsX"/>
    <property type="match status" value="2"/>
</dbReference>
<evidence type="ECO:0000256" key="5">
    <source>
        <dbReference type="ARBA" id="ARBA00023136"/>
    </source>
</evidence>
<evidence type="ECO:0000259" key="7">
    <source>
        <dbReference type="Pfam" id="PF02687"/>
    </source>
</evidence>
<keyword evidence="9" id="KW-1185">Reference proteome</keyword>